<comment type="caution">
    <text evidence="2">The sequence shown here is derived from an EMBL/GenBank/DDBJ whole genome shotgun (WGS) entry which is preliminary data.</text>
</comment>
<reference evidence="2 3" key="1">
    <citation type="journal article" date="2018" name="BMC Genomics">
        <title>Genomic comparison of Trypanosoma conorhini and Trypanosoma rangeli to Trypanosoma cruzi strains of high and low virulence.</title>
        <authorList>
            <person name="Bradwell K.R."/>
            <person name="Koparde V.N."/>
            <person name="Matveyev A.V."/>
            <person name="Serrano M.G."/>
            <person name="Alves J.M."/>
            <person name="Parikh H."/>
            <person name="Huang B."/>
            <person name="Lee V."/>
            <person name="Espinosa-Alvarez O."/>
            <person name="Ortiz P.A."/>
            <person name="Costa-Martins A.G."/>
            <person name="Teixeira M.M."/>
            <person name="Buck G.A."/>
        </authorList>
    </citation>
    <scope>NUCLEOTIDE SEQUENCE [LARGE SCALE GENOMIC DNA]</scope>
    <source>
        <strain evidence="2 3">025E</strain>
    </source>
</reference>
<evidence type="ECO:0000313" key="3">
    <source>
        <dbReference type="Proteomes" id="UP000284403"/>
    </source>
</evidence>
<name>A0A422Q6I9_9TRYP</name>
<dbReference type="OrthoDB" id="253588at2759"/>
<proteinExistence type="predicted"/>
<evidence type="ECO:0000313" key="2">
    <source>
        <dbReference type="EMBL" id="RNF25579.1"/>
    </source>
</evidence>
<sequence length="953" mass="103003">MSGRDSGVARNAPGGGALIWGVGTENEAVEPQLPRGPSHGAVKEAEAEAGRPSRGASGGAEVDQEVALTNPAPSLRARALNGAVSSPHSGSGGWGSLAELPMSRAATRASLQGSEQRVEASAGGTVDGDDALSPGLFDQQLRESLGTNVREGDRPHTPHHVQQAISAQERAARQRIQDDFRTQLHALYDVMVNEEDVLLDDEIREIEIQELREEADERERERERRLREGLGDDDANRFPCTVAARPFEEGTEDSDEEEEEAEVRGPVSPSEAAGMAATTPGPLKAEPLNEEEERALDSIGDDVIYPEDDPGVVLEKLQRKYRSFMPRAEAAPGNSEASTPPHFAAFAVSEDTLGDAEAEAEAEDAKDEEEEEEEEALPLQPKLVAGGCRRGLGNVRLFSPQAWGHEQGEREWPQGRFSLRLSESSTATSSLTDDPNLSPLPVEVIPRNFTRAVAAVRRGTLEATESLPSREEEDEEGPLDAHLLYSLPRSHAGPESMLVNRAEELAGSVASTDEEGTEAAPLEASAQPRQSRRHGKPQRREEYTAAAERSEASSEEEPEAPLTGLALPSQRRATTHRQSAHEFIATTGATEETTDEEDKAPLQSMLSPKPPRHGQPSAMRILPERGSAASSGEESGHEHGPLEPTVVRTAGIRSGAEKVTRQESVMQQLSLDSSIDEAAALQASAIPPITYHRAAAPTKQYQNFSEASGQPSPAQSAESPTRDIAQPSRCTYSLYNAAEPSFEFEGDTNPSISIHDGVESIMAEEPCLSSTSKEAHLSQAPSAVEITSICAEGKAISSVQTRQPTTRESIASEEQHEIPLITKEVERQLTTEIAEPPSKYAVHSDIYQNKPPVLVQLHPSQLAKRETLESQLREEAALSEDAAPEAGIAKQREHEVGTAPEAVEPLEAALSEEGKASPLIWSSDSSAAWCPVEDRTRWRKRPLCPRTRRQRPA</sequence>
<feature type="region of interest" description="Disordered" evidence="1">
    <location>
        <begin position="213"/>
        <end position="310"/>
    </location>
</feature>
<evidence type="ECO:0000256" key="1">
    <source>
        <dbReference type="SAM" id="MobiDB-lite"/>
    </source>
</evidence>
<feature type="compositionally biased region" description="Low complexity" evidence="1">
    <location>
        <begin position="418"/>
        <end position="432"/>
    </location>
</feature>
<dbReference type="RefSeq" id="XP_029230785.1">
    <property type="nucleotide sequence ID" value="XM_029369188.1"/>
</dbReference>
<feature type="compositionally biased region" description="Acidic residues" evidence="1">
    <location>
        <begin position="249"/>
        <end position="261"/>
    </location>
</feature>
<feature type="region of interest" description="Disordered" evidence="1">
    <location>
        <begin position="404"/>
        <end position="442"/>
    </location>
</feature>
<dbReference type="AlphaFoldDB" id="A0A422Q6I9"/>
<feature type="region of interest" description="Disordered" evidence="1">
    <location>
        <begin position="700"/>
        <end position="725"/>
    </location>
</feature>
<feature type="region of interest" description="Disordered" evidence="1">
    <location>
        <begin position="460"/>
        <end position="647"/>
    </location>
</feature>
<feature type="compositionally biased region" description="Acidic residues" evidence="1">
    <location>
        <begin position="352"/>
        <end position="376"/>
    </location>
</feature>
<dbReference type="EMBL" id="MKKU01000083">
    <property type="protein sequence ID" value="RNF25579.1"/>
    <property type="molecule type" value="Genomic_DNA"/>
</dbReference>
<keyword evidence="3" id="KW-1185">Reference proteome</keyword>
<feature type="region of interest" description="Disordered" evidence="1">
    <location>
        <begin position="1"/>
        <end position="134"/>
    </location>
</feature>
<feature type="compositionally biased region" description="Low complexity" evidence="1">
    <location>
        <begin position="624"/>
        <end position="633"/>
    </location>
</feature>
<gene>
    <name evidence="2" type="ORF">Tco025E_02259</name>
</gene>
<organism evidence="2 3">
    <name type="scientific">Trypanosoma conorhini</name>
    <dbReference type="NCBI Taxonomy" id="83891"/>
    <lineage>
        <taxon>Eukaryota</taxon>
        <taxon>Discoba</taxon>
        <taxon>Euglenozoa</taxon>
        <taxon>Kinetoplastea</taxon>
        <taxon>Metakinetoplastina</taxon>
        <taxon>Trypanosomatida</taxon>
        <taxon>Trypanosomatidae</taxon>
        <taxon>Trypanosoma</taxon>
    </lineage>
</organism>
<feature type="region of interest" description="Disordered" evidence="1">
    <location>
        <begin position="327"/>
        <end position="382"/>
    </location>
</feature>
<feature type="compositionally biased region" description="Basic and acidic residues" evidence="1">
    <location>
        <begin position="538"/>
        <end position="552"/>
    </location>
</feature>
<dbReference type="GeneID" id="40315870"/>
<accession>A0A422Q6I9</accession>
<dbReference type="Proteomes" id="UP000284403">
    <property type="component" value="Unassembled WGS sequence"/>
</dbReference>
<feature type="compositionally biased region" description="Polar residues" evidence="1">
    <location>
        <begin position="700"/>
        <end position="719"/>
    </location>
</feature>
<protein>
    <submittedName>
        <fullName evidence="2">Uncharacterized protein</fullName>
    </submittedName>
</protein>
<feature type="compositionally biased region" description="Low complexity" evidence="1">
    <location>
        <begin position="52"/>
        <end position="61"/>
    </location>
</feature>
<feature type="compositionally biased region" description="Basic and acidic residues" evidence="1">
    <location>
        <begin position="213"/>
        <end position="236"/>
    </location>
</feature>
<feature type="region of interest" description="Disordered" evidence="1">
    <location>
        <begin position="871"/>
        <end position="901"/>
    </location>
</feature>
<feature type="compositionally biased region" description="Basic and acidic residues" evidence="1">
    <location>
        <begin position="41"/>
        <end position="51"/>
    </location>
</feature>